<dbReference type="Pfam" id="PF10431">
    <property type="entry name" value="ClpB_D2-small"/>
    <property type="match status" value="1"/>
</dbReference>
<dbReference type="GO" id="GO:0005524">
    <property type="term" value="F:ATP binding"/>
    <property type="evidence" value="ECO:0007669"/>
    <property type="project" value="UniProtKB-KW"/>
</dbReference>
<evidence type="ECO:0000313" key="7">
    <source>
        <dbReference type="Proteomes" id="UP000186922"/>
    </source>
</evidence>
<dbReference type="InterPro" id="IPR027417">
    <property type="entry name" value="P-loop_NTPase"/>
</dbReference>
<keyword evidence="2" id="KW-0067">ATP-binding</keyword>
<comment type="caution">
    <text evidence="6">The sequence shown here is derived from an EMBL/GenBank/DDBJ whole genome shotgun (WGS) entry which is preliminary data.</text>
</comment>
<dbReference type="AlphaFoldDB" id="A0A1D1W6P0"/>
<dbReference type="InterPro" id="IPR050130">
    <property type="entry name" value="ClpA_ClpB"/>
</dbReference>
<dbReference type="OrthoDB" id="47330at2759"/>
<dbReference type="Pfam" id="PF07724">
    <property type="entry name" value="AAA_2"/>
    <property type="match status" value="1"/>
</dbReference>
<protein>
    <submittedName>
        <fullName evidence="6">Uncharacterized protein</fullName>
    </submittedName>
</protein>
<sequence length="661" mass="74150">MVARTMILGMRQGRGSMGISCWRYSKARRCLKSVALESLKYASEAEQRLIRVSSQIGHQEILPLGYLARLENPFNALTTIKLNRDKKGQNNGDPMSPYLIGASSLYMLAVALCESRKDKEKADPRVFEAVRNGDEAALSNLLKDGVNVNGRHRFGWTALHLAAMMGRAKVAQQLLAAGADVDAKDEFSTVFAVAEAKQAHYLEVLLSREEEFSSRLNMKTSFKGCTALHYAVLANDFDTIKLLVDAGADPSAETDRAHKPADYAKEQRVVELLKNYQEHAAYNRQKREAEERRRFPLEQRLKQSLVGQDVAISLVAATIRRKENGWYDEDRPLVFLFLGSSGIGKTELAKQVAKYLHKDTKKGFIRLDMSEYQEKHEVAKLIGSPPGYVGHEQGGQLTTRLKEFPNAVVLFDEVDKAHADVLTVMLQLFDEGRLTDGKGKTIDCKNAIFIMTSNLASEEIADHAVDLRERSAKLQKSRTQRTSDGPAEVELDSDMVEISKQFKHDIVEPILKRHFRRDEFLGRITEIVYFLPFSARELAHLVMKELMIWQARARKHHKVDIAWDASVVDNLADAYNVRYGARSIKHEVERKVVNEIAAAHEAGLLESGSSVRLTVAEPADSAERSLLPSKAGKIHILVKKATEKSFTDVTPKIHSKEMLSV</sequence>
<evidence type="ECO:0000259" key="5">
    <source>
        <dbReference type="SMART" id="SM01086"/>
    </source>
</evidence>
<dbReference type="STRING" id="947166.A0A1D1W6P0"/>
<dbReference type="SMART" id="SM01086">
    <property type="entry name" value="ClpB_D2-small"/>
    <property type="match status" value="1"/>
</dbReference>
<dbReference type="Pfam" id="PF12796">
    <property type="entry name" value="Ank_2"/>
    <property type="match status" value="1"/>
</dbReference>
<dbReference type="Proteomes" id="UP000186922">
    <property type="component" value="Unassembled WGS sequence"/>
</dbReference>
<dbReference type="EMBL" id="BDGG01000016">
    <property type="protein sequence ID" value="GAV07868.1"/>
    <property type="molecule type" value="Genomic_DNA"/>
</dbReference>
<dbReference type="Pfam" id="PF00023">
    <property type="entry name" value="Ank"/>
    <property type="match status" value="1"/>
</dbReference>
<feature type="domain" description="AAA+ ATPase" evidence="4">
    <location>
        <begin position="331"/>
        <end position="525"/>
    </location>
</feature>
<accession>A0A1D1W6P0</accession>
<keyword evidence="3" id="KW-0040">ANK repeat</keyword>
<evidence type="ECO:0000256" key="2">
    <source>
        <dbReference type="ARBA" id="ARBA00022840"/>
    </source>
</evidence>
<dbReference type="GO" id="GO:0016887">
    <property type="term" value="F:ATP hydrolysis activity"/>
    <property type="evidence" value="ECO:0007669"/>
    <property type="project" value="InterPro"/>
</dbReference>
<dbReference type="PANTHER" id="PTHR11638">
    <property type="entry name" value="ATP-DEPENDENT CLP PROTEASE"/>
    <property type="match status" value="1"/>
</dbReference>
<dbReference type="SMART" id="SM00382">
    <property type="entry name" value="AAA"/>
    <property type="match status" value="1"/>
</dbReference>
<name>A0A1D1W6P0_RAMVA</name>
<dbReference type="InterPro" id="IPR001270">
    <property type="entry name" value="ClpA/B"/>
</dbReference>
<dbReference type="InterPro" id="IPR002110">
    <property type="entry name" value="Ankyrin_rpt"/>
</dbReference>
<dbReference type="PROSITE" id="PS50297">
    <property type="entry name" value="ANK_REP_REGION"/>
    <property type="match status" value="2"/>
</dbReference>
<evidence type="ECO:0000256" key="3">
    <source>
        <dbReference type="PROSITE-ProRule" id="PRU00023"/>
    </source>
</evidence>
<keyword evidence="1" id="KW-0547">Nucleotide-binding</keyword>
<dbReference type="GO" id="GO:0034605">
    <property type="term" value="P:cellular response to heat"/>
    <property type="evidence" value="ECO:0007669"/>
    <property type="project" value="TreeGrafter"/>
</dbReference>
<dbReference type="SUPFAM" id="SSF52540">
    <property type="entry name" value="P-loop containing nucleoside triphosphate hydrolases"/>
    <property type="match status" value="1"/>
</dbReference>
<feature type="repeat" description="ANK" evidence="3">
    <location>
        <begin position="223"/>
        <end position="255"/>
    </location>
</feature>
<dbReference type="Gene3D" id="1.25.40.20">
    <property type="entry name" value="Ankyrin repeat-containing domain"/>
    <property type="match status" value="2"/>
</dbReference>
<evidence type="ECO:0000313" key="6">
    <source>
        <dbReference type="EMBL" id="GAV07868.1"/>
    </source>
</evidence>
<dbReference type="InterPro" id="IPR019489">
    <property type="entry name" value="Clp_ATPase_C"/>
</dbReference>
<dbReference type="InterPro" id="IPR036770">
    <property type="entry name" value="Ankyrin_rpt-contain_sf"/>
</dbReference>
<dbReference type="PROSITE" id="PS50088">
    <property type="entry name" value="ANK_REPEAT"/>
    <property type="match status" value="2"/>
</dbReference>
<dbReference type="PRINTS" id="PR00300">
    <property type="entry name" value="CLPPROTEASEA"/>
</dbReference>
<dbReference type="CDD" id="cd19499">
    <property type="entry name" value="RecA-like_ClpB_Hsp104-like"/>
    <property type="match status" value="1"/>
</dbReference>
<dbReference type="InterPro" id="IPR003959">
    <property type="entry name" value="ATPase_AAA_core"/>
</dbReference>
<dbReference type="Gene3D" id="1.10.8.60">
    <property type="match status" value="1"/>
</dbReference>
<dbReference type="SUPFAM" id="SSF48403">
    <property type="entry name" value="Ankyrin repeat"/>
    <property type="match status" value="1"/>
</dbReference>
<dbReference type="GO" id="GO:0005739">
    <property type="term" value="C:mitochondrion"/>
    <property type="evidence" value="ECO:0007669"/>
    <property type="project" value="TreeGrafter"/>
</dbReference>
<feature type="repeat" description="ANK" evidence="3">
    <location>
        <begin position="154"/>
        <end position="186"/>
    </location>
</feature>
<evidence type="ECO:0000256" key="1">
    <source>
        <dbReference type="ARBA" id="ARBA00022741"/>
    </source>
</evidence>
<gene>
    <name evidence="6" type="primary">RvY_17650-1</name>
    <name evidence="6" type="synonym">RvY_17650.1</name>
    <name evidence="6" type="ORF">RvY_17650</name>
</gene>
<dbReference type="SMART" id="SM00248">
    <property type="entry name" value="ANK"/>
    <property type="match status" value="3"/>
</dbReference>
<dbReference type="PANTHER" id="PTHR11638:SF93">
    <property type="entry name" value="MITOCHONDRIAL DISAGGREGASE"/>
    <property type="match status" value="1"/>
</dbReference>
<dbReference type="PRINTS" id="PR01415">
    <property type="entry name" value="ANKYRIN"/>
</dbReference>
<feature type="domain" description="Clp ATPase C-terminal" evidence="5">
    <location>
        <begin position="533"/>
        <end position="622"/>
    </location>
</feature>
<evidence type="ECO:0000259" key="4">
    <source>
        <dbReference type="SMART" id="SM00382"/>
    </source>
</evidence>
<proteinExistence type="predicted"/>
<dbReference type="InterPro" id="IPR003593">
    <property type="entry name" value="AAA+_ATPase"/>
</dbReference>
<keyword evidence="7" id="KW-1185">Reference proteome</keyword>
<organism evidence="6 7">
    <name type="scientific">Ramazzottius varieornatus</name>
    <name type="common">Water bear</name>
    <name type="synonym">Tardigrade</name>
    <dbReference type="NCBI Taxonomy" id="947166"/>
    <lineage>
        <taxon>Eukaryota</taxon>
        <taxon>Metazoa</taxon>
        <taxon>Ecdysozoa</taxon>
        <taxon>Tardigrada</taxon>
        <taxon>Eutardigrada</taxon>
        <taxon>Parachela</taxon>
        <taxon>Hypsibioidea</taxon>
        <taxon>Ramazzottiidae</taxon>
        <taxon>Ramazzottius</taxon>
    </lineage>
</organism>
<reference evidence="6 7" key="1">
    <citation type="journal article" date="2016" name="Nat. Commun.">
        <title>Extremotolerant tardigrade genome and improved radiotolerance of human cultured cells by tardigrade-unique protein.</title>
        <authorList>
            <person name="Hashimoto T."/>
            <person name="Horikawa D.D."/>
            <person name="Saito Y."/>
            <person name="Kuwahara H."/>
            <person name="Kozuka-Hata H."/>
            <person name="Shin-I T."/>
            <person name="Minakuchi Y."/>
            <person name="Ohishi K."/>
            <person name="Motoyama A."/>
            <person name="Aizu T."/>
            <person name="Enomoto A."/>
            <person name="Kondo K."/>
            <person name="Tanaka S."/>
            <person name="Hara Y."/>
            <person name="Koshikawa S."/>
            <person name="Sagara H."/>
            <person name="Miura T."/>
            <person name="Yokobori S."/>
            <person name="Miyagawa K."/>
            <person name="Suzuki Y."/>
            <person name="Kubo T."/>
            <person name="Oyama M."/>
            <person name="Kohara Y."/>
            <person name="Fujiyama A."/>
            <person name="Arakawa K."/>
            <person name="Katayama T."/>
            <person name="Toyoda A."/>
            <person name="Kunieda T."/>
        </authorList>
    </citation>
    <scope>NUCLEOTIDE SEQUENCE [LARGE SCALE GENOMIC DNA]</scope>
    <source>
        <strain evidence="6 7">YOKOZUNA-1</strain>
    </source>
</reference>
<dbReference type="Gene3D" id="3.40.50.300">
    <property type="entry name" value="P-loop containing nucleotide triphosphate hydrolases"/>
    <property type="match status" value="1"/>
</dbReference>